<name>A0ACA9P6C0_9GLOM</name>
<reference evidence="1" key="1">
    <citation type="submission" date="2021-06" db="EMBL/GenBank/DDBJ databases">
        <authorList>
            <person name="Kallberg Y."/>
            <person name="Tangrot J."/>
            <person name="Rosling A."/>
        </authorList>
    </citation>
    <scope>NUCLEOTIDE SEQUENCE</scope>
    <source>
        <strain evidence="1">CL356</strain>
    </source>
</reference>
<accession>A0ACA9P6C0</accession>
<evidence type="ECO:0000313" key="1">
    <source>
        <dbReference type="EMBL" id="CAG8690905.1"/>
    </source>
</evidence>
<dbReference type="Proteomes" id="UP000789525">
    <property type="component" value="Unassembled WGS sequence"/>
</dbReference>
<proteinExistence type="predicted"/>
<organism evidence="1 2">
    <name type="scientific">Acaulospora colombiana</name>
    <dbReference type="NCBI Taxonomy" id="27376"/>
    <lineage>
        <taxon>Eukaryota</taxon>
        <taxon>Fungi</taxon>
        <taxon>Fungi incertae sedis</taxon>
        <taxon>Mucoromycota</taxon>
        <taxon>Glomeromycotina</taxon>
        <taxon>Glomeromycetes</taxon>
        <taxon>Diversisporales</taxon>
        <taxon>Acaulosporaceae</taxon>
        <taxon>Acaulospora</taxon>
    </lineage>
</organism>
<feature type="non-terminal residue" evidence="1">
    <location>
        <position position="1"/>
    </location>
</feature>
<comment type="caution">
    <text evidence="1">The sequence shown here is derived from an EMBL/GenBank/DDBJ whole genome shotgun (WGS) entry which is preliminary data.</text>
</comment>
<protein>
    <submittedName>
        <fullName evidence="1">17564_t:CDS:1</fullName>
    </submittedName>
</protein>
<gene>
    <name evidence="1" type="ORF">ACOLOM_LOCUS9825</name>
</gene>
<dbReference type="EMBL" id="CAJVPT010029468">
    <property type="protein sequence ID" value="CAG8690905.1"/>
    <property type="molecule type" value="Genomic_DNA"/>
</dbReference>
<sequence>VKVAGVRRTDGSISSYKTGSNTLRSIASIRYAQNNEGENN</sequence>
<keyword evidence="2" id="KW-1185">Reference proteome</keyword>
<evidence type="ECO:0000313" key="2">
    <source>
        <dbReference type="Proteomes" id="UP000789525"/>
    </source>
</evidence>